<name>A0AAV3YH14_9GAST</name>
<dbReference type="Proteomes" id="UP000735302">
    <property type="component" value="Unassembled WGS sequence"/>
</dbReference>
<dbReference type="AlphaFoldDB" id="A0AAV3YH14"/>
<reference evidence="1 2" key="1">
    <citation type="journal article" date="2021" name="Elife">
        <title>Chloroplast acquisition without the gene transfer in kleptoplastic sea slugs, Plakobranchus ocellatus.</title>
        <authorList>
            <person name="Maeda T."/>
            <person name="Takahashi S."/>
            <person name="Yoshida T."/>
            <person name="Shimamura S."/>
            <person name="Takaki Y."/>
            <person name="Nagai Y."/>
            <person name="Toyoda A."/>
            <person name="Suzuki Y."/>
            <person name="Arimoto A."/>
            <person name="Ishii H."/>
            <person name="Satoh N."/>
            <person name="Nishiyama T."/>
            <person name="Hasebe M."/>
            <person name="Maruyama T."/>
            <person name="Minagawa J."/>
            <person name="Obokata J."/>
            <person name="Shigenobu S."/>
        </authorList>
    </citation>
    <scope>NUCLEOTIDE SEQUENCE [LARGE SCALE GENOMIC DNA]</scope>
</reference>
<accession>A0AAV3YH14</accession>
<dbReference type="EMBL" id="BLXT01000945">
    <property type="protein sequence ID" value="GFN81804.1"/>
    <property type="molecule type" value="Genomic_DNA"/>
</dbReference>
<keyword evidence="2" id="KW-1185">Reference proteome</keyword>
<protein>
    <submittedName>
        <fullName evidence="1">Uncharacterized protein</fullName>
    </submittedName>
</protein>
<proteinExistence type="predicted"/>
<evidence type="ECO:0000313" key="2">
    <source>
        <dbReference type="Proteomes" id="UP000735302"/>
    </source>
</evidence>
<gene>
    <name evidence="1" type="ORF">PoB_000831000</name>
</gene>
<evidence type="ECO:0000313" key="1">
    <source>
        <dbReference type="EMBL" id="GFN81804.1"/>
    </source>
</evidence>
<organism evidence="1 2">
    <name type="scientific">Plakobranchus ocellatus</name>
    <dbReference type="NCBI Taxonomy" id="259542"/>
    <lineage>
        <taxon>Eukaryota</taxon>
        <taxon>Metazoa</taxon>
        <taxon>Spiralia</taxon>
        <taxon>Lophotrochozoa</taxon>
        <taxon>Mollusca</taxon>
        <taxon>Gastropoda</taxon>
        <taxon>Heterobranchia</taxon>
        <taxon>Euthyneura</taxon>
        <taxon>Panpulmonata</taxon>
        <taxon>Sacoglossa</taxon>
        <taxon>Placobranchoidea</taxon>
        <taxon>Plakobranchidae</taxon>
        <taxon>Plakobranchus</taxon>
    </lineage>
</organism>
<comment type="caution">
    <text evidence="1">The sequence shown here is derived from an EMBL/GenBank/DDBJ whole genome shotgun (WGS) entry which is preliminary data.</text>
</comment>
<sequence length="92" mass="10444">MSGPEIPDDPNLFVLKSWLVLWRHRAPDRVRNRSGSPRYEEDGRNNILSFTSKPESIRKHKKITILACDINSQGTATVTSKAYHTALIGRKV</sequence>